<feature type="domain" description="SGNH hydrolase-type esterase" evidence="2">
    <location>
        <begin position="73"/>
        <end position="251"/>
    </location>
</feature>
<comment type="caution">
    <text evidence="3">The sequence shown here is derived from an EMBL/GenBank/DDBJ whole genome shotgun (WGS) entry which is preliminary data.</text>
</comment>
<feature type="compositionally biased region" description="Basic and acidic residues" evidence="1">
    <location>
        <begin position="17"/>
        <end position="36"/>
    </location>
</feature>
<dbReference type="Pfam" id="PF13472">
    <property type="entry name" value="Lipase_GDSL_2"/>
    <property type="match status" value="1"/>
</dbReference>
<reference evidence="3 4" key="1">
    <citation type="submission" date="2018-10" db="EMBL/GenBank/DDBJ databases">
        <title>Cohnella sp. M2MS4P-1, whole genome shotgun sequence.</title>
        <authorList>
            <person name="Tuo L."/>
        </authorList>
    </citation>
    <scope>NUCLEOTIDE SEQUENCE [LARGE SCALE GENOMIC DNA]</scope>
    <source>
        <strain evidence="3 4">M2MS4P-1</strain>
    </source>
</reference>
<gene>
    <name evidence="3" type="ORF">D7Z26_13370</name>
</gene>
<evidence type="ECO:0000313" key="3">
    <source>
        <dbReference type="EMBL" id="RKP54344.1"/>
    </source>
</evidence>
<dbReference type="AlphaFoldDB" id="A0A494XXA6"/>
<dbReference type="CDD" id="cd00229">
    <property type="entry name" value="SGNH_hydrolase"/>
    <property type="match status" value="1"/>
</dbReference>
<dbReference type="PANTHER" id="PTHR34407:SF1">
    <property type="entry name" value="SGNH HYDROLASE-TYPE ESTERASE DOMAIN-CONTAINING PROTEIN"/>
    <property type="match status" value="1"/>
</dbReference>
<dbReference type="SUPFAM" id="SSF52266">
    <property type="entry name" value="SGNH hydrolase"/>
    <property type="match status" value="1"/>
</dbReference>
<dbReference type="Gene3D" id="3.40.50.1110">
    <property type="entry name" value="SGNH hydrolase"/>
    <property type="match status" value="1"/>
</dbReference>
<proteinExistence type="predicted"/>
<protein>
    <submittedName>
        <fullName evidence="3">SGNH/GDSL hydrolase family protein</fullName>
    </submittedName>
</protein>
<keyword evidence="3" id="KW-0378">Hydrolase</keyword>
<dbReference type="InterPro" id="IPR013830">
    <property type="entry name" value="SGNH_hydro"/>
</dbReference>
<evidence type="ECO:0000313" key="4">
    <source>
        <dbReference type="Proteomes" id="UP000282076"/>
    </source>
</evidence>
<feature type="region of interest" description="Disordered" evidence="1">
    <location>
        <begin position="1"/>
        <end position="49"/>
    </location>
</feature>
<evidence type="ECO:0000256" key="1">
    <source>
        <dbReference type="SAM" id="MobiDB-lite"/>
    </source>
</evidence>
<sequence length="423" mass="47160">MGRNHQRGGHEASLARSVERKPNTGTRYDSRRKDQVGEGGVRDIGNSKVVHEREGLPHFSEKLRCNGSATVAFLGGSITEGFGASDPDRTSWRALTERYFTEKYPDVRWTFVNAGVGGTNSSLGAHRLRSHVPLADGIDLLLVEFAVNDSQHRDRSEEGRAETLRGMEGIVRQCRTGSPMADIAFLYSASKDNLAETDPFSISVHEEVAKHYGIPSVSFWREARDWLDAGNGQWEELAPDGVHPNDAGYALYAKALFGFLEHALGGSETTEREANYSECNPLAPLREDNYEFAAMLDATNVYDLLDVKWSDKPEPLVNWRYDAKHLAAEEAGAEFSFEVYGRGAGLLLLCGPDTGIFEFSVNGGEYRAHNPFDEWCPLFNRPVMISLVSQTNEENLRINVRNTPLKDERSTGYTLRMLGILRH</sequence>
<dbReference type="Proteomes" id="UP000282076">
    <property type="component" value="Unassembled WGS sequence"/>
</dbReference>
<dbReference type="EMBL" id="RBZM01000005">
    <property type="protein sequence ID" value="RKP54344.1"/>
    <property type="molecule type" value="Genomic_DNA"/>
</dbReference>
<dbReference type="InterPro" id="IPR036514">
    <property type="entry name" value="SGNH_hydro_sf"/>
</dbReference>
<dbReference type="GO" id="GO:0016787">
    <property type="term" value="F:hydrolase activity"/>
    <property type="evidence" value="ECO:0007669"/>
    <property type="project" value="UniProtKB-KW"/>
</dbReference>
<keyword evidence="4" id="KW-1185">Reference proteome</keyword>
<dbReference type="PANTHER" id="PTHR34407">
    <property type="entry name" value="EXPRESSED PROTEIN"/>
    <property type="match status" value="1"/>
</dbReference>
<organism evidence="3 4">
    <name type="scientific">Cohnella endophytica</name>
    <dbReference type="NCBI Taxonomy" id="2419778"/>
    <lineage>
        <taxon>Bacteria</taxon>
        <taxon>Bacillati</taxon>
        <taxon>Bacillota</taxon>
        <taxon>Bacilli</taxon>
        <taxon>Bacillales</taxon>
        <taxon>Paenibacillaceae</taxon>
        <taxon>Cohnella</taxon>
    </lineage>
</organism>
<name>A0A494XXA6_9BACL</name>
<accession>A0A494XXA6</accession>
<evidence type="ECO:0000259" key="2">
    <source>
        <dbReference type="Pfam" id="PF13472"/>
    </source>
</evidence>